<reference evidence="2 4" key="1">
    <citation type="submission" date="2015-05" db="EMBL/GenBank/DDBJ databases">
        <title>Genome assembly of Archangium gephyra DSM 2261.</title>
        <authorList>
            <person name="Sharma G."/>
            <person name="Subramanian S."/>
        </authorList>
    </citation>
    <scope>NUCLEOTIDE SEQUENCE [LARGE SCALE GENOMIC DNA]</scope>
    <source>
        <strain evidence="2 4">DSM 2261</strain>
    </source>
</reference>
<organism evidence="2 4">
    <name type="scientific">Archangium gephyra</name>
    <dbReference type="NCBI Taxonomy" id="48"/>
    <lineage>
        <taxon>Bacteria</taxon>
        <taxon>Pseudomonadati</taxon>
        <taxon>Myxococcota</taxon>
        <taxon>Myxococcia</taxon>
        <taxon>Myxococcales</taxon>
        <taxon>Cystobacterineae</taxon>
        <taxon>Archangiaceae</taxon>
        <taxon>Archangium</taxon>
    </lineage>
</organism>
<evidence type="ECO:0000313" key="2">
    <source>
        <dbReference type="EMBL" id="AKI99643.1"/>
    </source>
</evidence>
<protein>
    <recommendedName>
        <fullName evidence="6">Transmembrane protein</fullName>
    </recommendedName>
</protein>
<dbReference type="Proteomes" id="UP000256345">
    <property type="component" value="Unassembled WGS sequence"/>
</dbReference>
<keyword evidence="5" id="KW-1185">Reference proteome</keyword>
<keyword evidence="1" id="KW-1133">Transmembrane helix</keyword>
<name>A0AAC8Q2B2_9BACT</name>
<keyword evidence="1" id="KW-0472">Membrane</keyword>
<gene>
    <name evidence="2" type="ORF">AA314_01270</name>
    <name evidence="3" type="ORF">ATI61_109163</name>
</gene>
<evidence type="ECO:0000256" key="1">
    <source>
        <dbReference type="SAM" id="Phobius"/>
    </source>
</evidence>
<evidence type="ECO:0000313" key="4">
    <source>
        <dbReference type="Proteomes" id="UP000035579"/>
    </source>
</evidence>
<evidence type="ECO:0008006" key="6">
    <source>
        <dbReference type="Google" id="ProtNLM"/>
    </source>
</evidence>
<accession>A0AAC8Q2B2</accession>
<dbReference type="RefSeq" id="WP_047854688.1">
    <property type="nucleotide sequence ID" value="NZ_CP011509.1"/>
</dbReference>
<feature type="transmembrane region" description="Helical" evidence="1">
    <location>
        <begin position="33"/>
        <end position="55"/>
    </location>
</feature>
<feature type="transmembrane region" description="Helical" evidence="1">
    <location>
        <begin position="67"/>
        <end position="87"/>
    </location>
</feature>
<evidence type="ECO:0000313" key="3">
    <source>
        <dbReference type="EMBL" id="REG27826.1"/>
    </source>
</evidence>
<reference evidence="3 5" key="2">
    <citation type="submission" date="2018-08" db="EMBL/GenBank/DDBJ databases">
        <title>Genomic Encyclopedia of Archaeal and Bacterial Type Strains, Phase II (KMG-II): from individual species to whole genera.</title>
        <authorList>
            <person name="Goeker M."/>
        </authorList>
    </citation>
    <scope>NUCLEOTIDE SEQUENCE [LARGE SCALE GENOMIC DNA]</scope>
    <source>
        <strain evidence="3 5">DSM 2261</strain>
    </source>
</reference>
<dbReference type="KEGG" id="age:AA314_01270"/>
<dbReference type="AlphaFoldDB" id="A0AAC8Q2B2"/>
<proteinExistence type="predicted"/>
<dbReference type="EMBL" id="QUMU01000009">
    <property type="protein sequence ID" value="REG27826.1"/>
    <property type="molecule type" value="Genomic_DNA"/>
</dbReference>
<evidence type="ECO:0000313" key="5">
    <source>
        <dbReference type="Proteomes" id="UP000256345"/>
    </source>
</evidence>
<sequence length="91" mass="9933">MSPFLRLQLLLLLGNVAFIGAWAVAVSRPPGWKWIGAALLAFFVAVRVGGMWVRARKFPDEGRSRRAAIFSTAVAALAVAMWLYTAFRGPA</sequence>
<keyword evidence="1" id="KW-0812">Transmembrane</keyword>
<dbReference type="Proteomes" id="UP000035579">
    <property type="component" value="Chromosome"/>
</dbReference>
<dbReference type="EMBL" id="CP011509">
    <property type="protein sequence ID" value="AKI99643.1"/>
    <property type="molecule type" value="Genomic_DNA"/>
</dbReference>